<sequence length="308" mass="34228">MKLLILLALGCWPAVVCGDVCEVGVDECTKCLSIKGCSFFVTEEKASCHKLSEKIGKLRFKATKKSQCKTVDVLLEKKASATTYSEVRNAHENSAFFINSTIISEPAHKSTEQQQFPHEKERTFLEATRPNETTQSAEKSAVLQSPNSHDGDNDADLVPVSQPTNSDGDNYAVAAISPVSQTPSSDGAHNDSIATTVIIADETDNVSIPVAIQHVNSPPINNNEQSNETCVKQLFQYQEHELTTLFFDCTKENRLLKRVENSLCTSFRLLERTRQKNWIINADIIGVQYNETICSFLKAEKLYCKTML</sequence>
<organism evidence="3 4">
    <name type="scientific">Orchesella dallaii</name>
    <dbReference type="NCBI Taxonomy" id="48710"/>
    <lineage>
        <taxon>Eukaryota</taxon>
        <taxon>Metazoa</taxon>
        <taxon>Ecdysozoa</taxon>
        <taxon>Arthropoda</taxon>
        <taxon>Hexapoda</taxon>
        <taxon>Collembola</taxon>
        <taxon>Entomobryomorpha</taxon>
        <taxon>Entomobryoidea</taxon>
        <taxon>Orchesellidae</taxon>
        <taxon>Orchesellinae</taxon>
        <taxon>Orchesella</taxon>
    </lineage>
</organism>
<keyword evidence="4" id="KW-1185">Reference proteome</keyword>
<feature type="chain" id="PRO_5047084038" evidence="2">
    <location>
        <begin position="19"/>
        <end position="308"/>
    </location>
</feature>
<reference evidence="3 4" key="1">
    <citation type="submission" date="2024-08" db="EMBL/GenBank/DDBJ databases">
        <authorList>
            <person name="Cucini C."/>
            <person name="Frati F."/>
        </authorList>
    </citation>
    <scope>NUCLEOTIDE SEQUENCE [LARGE SCALE GENOMIC DNA]</scope>
</reference>
<dbReference type="Proteomes" id="UP001642540">
    <property type="component" value="Unassembled WGS sequence"/>
</dbReference>
<feature type="compositionally biased region" description="Polar residues" evidence="1">
    <location>
        <begin position="130"/>
        <end position="148"/>
    </location>
</feature>
<evidence type="ECO:0000313" key="3">
    <source>
        <dbReference type="EMBL" id="CAL8123239.1"/>
    </source>
</evidence>
<evidence type="ECO:0000256" key="1">
    <source>
        <dbReference type="SAM" id="MobiDB-lite"/>
    </source>
</evidence>
<dbReference type="EMBL" id="CAXLJM020000068">
    <property type="protein sequence ID" value="CAL8123239.1"/>
    <property type="molecule type" value="Genomic_DNA"/>
</dbReference>
<gene>
    <name evidence="3" type="ORF">ODALV1_LOCUS20137</name>
</gene>
<proteinExistence type="predicted"/>
<evidence type="ECO:0000256" key="2">
    <source>
        <dbReference type="SAM" id="SignalP"/>
    </source>
</evidence>
<name>A0ABP1R966_9HEXA</name>
<keyword evidence="2" id="KW-0732">Signal</keyword>
<accession>A0ABP1R966</accession>
<feature type="signal peptide" evidence="2">
    <location>
        <begin position="1"/>
        <end position="18"/>
    </location>
</feature>
<protein>
    <submittedName>
        <fullName evidence="3">Uncharacterized protein</fullName>
    </submittedName>
</protein>
<comment type="caution">
    <text evidence="3">The sequence shown here is derived from an EMBL/GenBank/DDBJ whole genome shotgun (WGS) entry which is preliminary data.</text>
</comment>
<evidence type="ECO:0000313" key="4">
    <source>
        <dbReference type="Proteomes" id="UP001642540"/>
    </source>
</evidence>
<feature type="region of interest" description="Disordered" evidence="1">
    <location>
        <begin position="128"/>
        <end position="171"/>
    </location>
</feature>